<dbReference type="InterPro" id="IPR017437">
    <property type="entry name" value="ATP-NAD_kinase_PpnK-typ_C"/>
</dbReference>
<dbReference type="HAMAP" id="MF_00361">
    <property type="entry name" value="NAD_kinase"/>
    <property type="match status" value="1"/>
</dbReference>
<evidence type="ECO:0000256" key="1">
    <source>
        <dbReference type="ARBA" id="ARBA00022679"/>
    </source>
</evidence>
<evidence type="ECO:0000256" key="8">
    <source>
        <dbReference type="HAMAP-Rule" id="MF_00361"/>
    </source>
</evidence>
<dbReference type="PANTHER" id="PTHR20275:SF0">
    <property type="entry name" value="NAD KINASE"/>
    <property type="match status" value="1"/>
</dbReference>
<organism evidence="9 10">
    <name type="scientific">Acidihalobacter prosperus</name>
    <dbReference type="NCBI Taxonomy" id="160660"/>
    <lineage>
        <taxon>Bacteria</taxon>
        <taxon>Pseudomonadati</taxon>
        <taxon>Pseudomonadota</taxon>
        <taxon>Gammaproteobacteria</taxon>
        <taxon>Chromatiales</taxon>
        <taxon>Ectothiorhodospiraceae</taxon>
        <taxon>Acidihalobacter</taxon>
    </lineage>
</organism>
<keyword evidence="2 8" id="KW-0547">Nucleotide-binding</keyword>
<dbReference type="GO" id="GO:0006741">
    <property type="term" value="P:NADP+ biosynthetic process"/>
    <property type="evidence" value="ECO:0007669"/>
    <property type="project" value="UniProtKB-UniRule"/>
</dbReference>
<feature type="binding site" evidence="8">
    <location>
        <begin position="186"/>
        <end position="191"/>
    </location>
    <ligand>
        <name>NAD(+)</name>
        <dbReference type="ChEBI" id="CHEBI:57540"/>
    </ligand>
</feature>
<dbReference type="Proteomes" id="UP000029273">
    <property type="component" value="Unassembled WGS sequence"/>
</dbReference>
<dbReference type="NCBIfam" id="NF002306">
    <property type="entry name" value="PRK01231.1"/>
    <property type="match status" value="1"/>
</dbReference>
<feature type="binding site" evidence="8">
    <location>
        <position position="156"/>
    </location>
    <ligand>
        <name>NAD(+)</name>
        <dbReference type="ChEBI" id="CHEBI:57540"/>
    </ligand>
</feature>
<dbReference type="EMBL" id="JQSG02000001">
    <property type="protein sequence ID" value="OBS10328.1"/>
    <property type="molecule type" value="Genomic_DNA"/>
</dbReference>
<feature type="binding site" evidence="8">
    <location>
        <begin position="145"/>
        <end position="146"/>
    </location>
    <ligand>
        <name>NAD(+)</name>
        <dbReference type="ChEBI" id="CHEBI:57540"/>
    </ligand>
</feature>
<reference evidence="9 10" key="1">
    <citation type="journal article" date="2014" name="Genome Announc.">
        <title>Draft Genome Sequence of the Iron-Oxidizing, Acidophilic, and Halotolerant 'Thiobacillus prosperus' Type Strain DSM 5130.</title>
        <authorList>
            <person name="Ossandon F.J."/>
            <person name="Cardenas J.P."/>
            <person name="Corbett M."/>
            <person name="Quatrini R."/>
            <person name="Holmes D.S."/>
            <person name="Watkin E."/>
        </authorList>
    </citation>
    <scope>NUCLEOTIDE SEQUENCE [LARGE SCALE GENOMIC DNA]</scope>
    <source>
        <strain evidence="9 10">DSM 5130</strain>
    </source>
</reference>
<keyword evidence="10" id="KW-1185">Reference proteome</keyword>
<evidence type="ECO:0000256" key="7">
    <source>
        <dbReference type="ARBA" id="ARBA00047925"/>
    </source>
</evidence>
<gene>
    <name evidence="8" type="primary">nadK</name>
    <name evidence="9" type="ORF">Thpro_020044</name>
</gene>
<dbReference type="Pfam" id="PF20143">
    <property type="entry name" value="NAD_kinase_C"/>
    <property type="match status" value="1"/>
</dbReference>
<comment type="cofactor">
    <cofactor evidence="8">
        <name>a divalent metal cation</name>
        <dbReference type="ChEBI" id="CHEBI:60240"/>
    </cofactor>
</comment>
<sequence>MRNFKTVGIIAKHGDTRLAPTLAALTTFLRARGLTPLLDASADGLVPDEALHEREAIARRCDLAIVVGGDGTLLNAARSLACCEVPLVGINLGRLGFLADISPEEMAPRLDEILAGDYIEEPRALLQAEITGGEEGPGDCYDALNDVVLHICSDVRMIEFDIRIDGRFVSSQRADGLVIATPTGSTAYALSGGGPILSPSLPAVVLVPICPHTLTSRPLVVAASSCIEISLSAHNTAPAQVAFDGQSCRLVQPDEVIRIRQKEKPLRLLHPNTYDHFHILRAKLHWGEQP</sequence>
<proteinExistence type="inferred from homology"/>
<evidence type="ECO:0000313" key="10">
    <source>
        <dbReference type="Proteomes" id="UP000029273"/>
    </source>
</evidence>
<dbReference type="PANTHER" id="PTHR20275">
    <property type="entry name" value="NAD KINASE"/>
    <property type="match status" value="1"/>
</dbReference>
<keyword evidence="4 8" id="KW-0067">ATP-binding</keyword>
<accession>A0A1A6C6Z1</accession>
<dbReference type="GO" id="GO:0005524">
    <property type="term" value="F:ATP binding"/>
    <property type="evidence" value="ECO:0007669"/>
    <property type="project" value="UniProtKB-KW"/>
</dbReference>
<comment type="subcellular location">
    <subcellularLocation>
        <location evidence="8">Cytoplasm</location>
    </subcellularLocation>
</comment>
<dbReference type="InterPro" id="IPR017438">
    <property type="entry name" value="ATP-NAD_kinase_N"/>
</dbReference>
<feature type="binding site" evidence="8">
    <location>
        <position position="246"/>
    </location>
    <ligand>
        <name>NAD(+)</name>
        <dbReference type="ChEBI" id="CHEBI:57540"/>
    </ligand>
</feature>
<evidence type="ECO:0000256" key="3">
    <source>
        <dbReference type="ARBA" id="ARBA00022777"/>
    </source>
</evidence>
<protein>
    <recommendedName>
        <fullName evidence="8">NAD kinase</fullName>
        <ecNumber evidence="8">2.7.1.23</ecNumber>
    </recommendedName>
    <alternativeName>
        <fullName evidence="8">ATP-dependent NAD kinase</fullName>
    </alternativeName>
</protein>
<evidence type="ECO:0000256" key="2">
    <source>
        <dbReference type="ARBA" id="ARBA00022741"/>
    </source>
</evidence>
<feature type="binding site" evidence="8">
    <location>
        <position position="173"/>
    </location>
    <ligand>
        <name>NAD(+)</name>
        <dbReference type="ChEBI" id="CHEBI:57540"/>
    </ligand>
</feature>
<dbReference type="Gene3D" id="3.40.50.10330">
    <property type="entry name" value="Probable inorganic polyphosphate/atp-NAD kinase, domain 1"/>
    <property type="match status" value="1"/>
</dbReference>
<feature type="active site" description="Proton acceptor" evidence="8">
    <location>
        <position position="70"/>
    </location>
</feature>
<dbReference type="EC" id="2.7.1.23" evidence="8"/>
<dbReference type="InterPro" id="IPR002504">
    <property type="entry name" value="NADK"/>
</dbReference>
<evidence type="ECO:0000313" key="9">
    <source>
        <dbReference type="EMBL" id="OBS10328.1"/>
    </source>
</evidence>
<keyword evidence="1 8" id="KW-0808">Transferase</keyword>
<dbReference type="InterPro" id="IPR016064">
    <property type="entry name" value="NAD/diacylglycerol_kinase_sf"/>
</dbReference>
<keyword evidence="5 8" id="KW-0521">NADP</keyword>
<dbReference type="GO" id="GO:0046872">
    <property type="term" value="F:metal ion binding"/>
    <property type="evidence" value="ECO:0007669"/>
    <property type="project" value="UniProtKB-UniRule"/>
</dbReference>
<keyword evidence="3 8" id="KW-0418">Kinase</keyword>
<comment type="caution">
    <text evidence="8">Lacks conserved residue(s) required for the propagation of feature annotation.</text>
</comment>
<dbReference type="GO" id="GO:0003951">
    <property type="term" value="F:NAD+ kinase activity"/>
    <property type="evidence" value="ECO:0007669"/>
    <property type="project" value="UniProtKB-UniRule"/>
</dbReference>
<dbReference type="RefSeq" id="WP_038087504.1">
    <property type="nucleotide sequence ID" value="NZ_JQSG02000001.1"/>
</dbReference>
<dbReference type="GO" id="GO:0019674">
    <property type="term" value="P:NAD+ metabolic process"/>
    <property type="evidence" value="ECO:0007669"/>
    <property type="project" value="InterPro"/>
</dbReference>
<dbReference type="FunFam" id="2.60.200.30:FF:000009">
    <property type="entry name" value="Poly(P)/ATP NAD kinase"/>
    <property type="match status" value="1"/>
</dbReference>
<comment type="caution">
    <text evidence="9">The sequence shown here is derived from an EMBL/GenBank/DDBJ whole genome shotgun (WGS) entry which is preliminary data.</text>
</comment>
<feature type="binding site" evidence="8">
    <location>
        <begin position="70"/>
        <end position="71"/>
    </location>
    <ligand>
        <name>NAD(+)</name>
        <dbReference type="ChEBI" id="CHEBI:57540"/>
    </ligand>
</feature>
<dbReference type="GO" id="GO:0051287">
    <property type="term" value="F:NAD binding"/>
    <property type="evidence" value="ECO:0007669"/>
    <property type="project" value="UniProtKB-ARBA"/>
</dbReference>
<dbReference type="GO" id="GO:0005737">
    <property type="term" value="C:cytoplasm"/>
    <property type="evidence" value="ECO:0007669"/>
    <property type="project" value="UniProtKB-SubCell"/>
</dbReference>
<comment type="catalytic activity">
    <reaction evidence="7 8">
        <text>NAD(+) + ATP = ADP + NADP(+) + H(+)</text>
        <dbReference type="Rhea" id="RHEA:18629"/>
        <dbReference type="ChEBI" id="CHEBI:15378"/>
        <dbReference type="ChEBI" id="CHEBI:30616"/>
        <dbReference type="ChEBI" id="CHEBI:57540"/>
        <dbReference type="ChEBI" id="CHEBI:58349"/>
        <dbReference type="ChEBI" id="CHEBI:456216"/>
        <dbReference type="EC" id="2.7.1.23"/>
    </reaction>
</comment>
<name>A0A1A6C6Z1_9GAMM</name>
<evidence type="ECO:0000256" key="6">
    <source>
        <dbReference type="ARBA" id="ARBA00023027"/>
    </source>
</evidence>
<keyword evidence="8" id="KW-0963">Cytoplasm</keyword>
<comment type="function">
    <text evidence="8">Involved in the regulation of the intracellular balance of NAD and NADP, and is a key enzyme in the biosynthesis of NADP. Catalyzes specifically the phosphorylation on 2'-hydroxyl of the adenosine moiety of NAD to yield NADP.</text>
</comment>
<evidence type="ECO:0000256" key="5">
    <source>
        <dbReference type="ARBA" id="ARBA00022857"/>
    </source>
</evidence>
<dbReference type="Pfam" id="PF01513">
    <property type="entry name" value="NAD_kinase"/>
    <property type="match status" value="1"/>
</dbReference>
<evidence type="ECO:0000256" key="4">
    <source>
        <dbReference type="ARBA" id="ARBA00022840"/>
    </source>
</evidence>
<dbReference type="SUPFAM" id="SSF111331">
    <property type="entry name" value="NAD kinase/diacylglycerol kinase-like"/>
    <property type="match status" value="1"/>
</dbReference>
<dbReference type="STRING" id="160660.BJI67_09910"/>
<comment type="similarity">
    <text evidence="8">Belongs to the NAD kinase family.</text>
</comment>
<dbReference type="AlphaFoldDB" id="A0A1A6C6Z1"/>
<dbReference type="Gene3D" id="2.60.200.30">
    <property type="entry name" value="Probable inorganic polyphosphate/atp-NAD kinase, domain 2"/>
    <property type="match status" value="1"/>
</dbReference>
<keyword evidence="6 8" id="KW-0520">NAD</keyword>
<dbReference type="OrthoDB" id="9774737at2"/>
<feature type="binding site" evidence="8">
    <location>
        <position position="175"/>
    </location>
    <ligand>
        <name>NAD(+)</name>
        <dbReference type="ChEBI" id="CHEBI:57540"/>
    </ligand>
</feature>